<dbReference type="AlphaFoldDB" id="A0A9D5D1G0"/>
<keyword evidence="2 3" id="KW-0408">Iron</keyword>
<keyword evidence="3" id="KW-0503">Monooxygenase</keyword>
<dbReference type="GO" id="GO:0016132">
    <property type="term" value="P:brassinosteroid biosynthetic process"/>
    <property type="evidence" value="ECO:0007669"/>
    <property type="project" value="TreeGrafter"/>
</dbReference>
<protein>
    <recommendedName>
        <fullName evidence="7">Cytochrome P450</fullName>
    </recommendedName>
</protein>
<evidence type="ECO:0000256" key="2">
    <source>
        <dbReference type="ARBA" id="ARBA00023004"/>
    </source>
</evidence>
<comment type="caution">
    <text evidence="5">The sequence shown here is derived from an EMBL/GenBank/DDBJ whole genome shotgun (WGS) entry which is preliminary data.</text>
</comment>
<reference evidence="5" key="1">
    <citation type="submission" date="2021-03" db="EMBL/GenBank/DDBJ databases">
        <authorList>
            <person name="Li Z."/>
            <person name="Yang C."/>
        </authorList>
    </citation>
    <scope>NUCLEOTIDE SEQUENCE</scope>
    <source>
        <strain evidence="5">Dzin_1.0</strain>
        <tissue evidence="5">Leaf</tissue>
    </source>
</reference>
<evidence type="ECO:0008006" key="7">
    <source>
        <dbReference type="Google" id="ProtNLM"/>
    </source>
</evidence>
<feature type="transmembrane region" description="Helical" evidence="4">
    <location>
        <begin position="481"/>
        <end position="503"/>
    </location>
</feature>
<dbReference type="OrthoDB" id="1879696at2759"/>
<dbReference type="Proteomes" id="UP001085076">
    <property type="component" value="Miscellaneous, Linkage group lg02"/>
</dbReference>
<keyword evidence="6" id="KW-1185">Reference proteome</keyword>
<keyword evidence="4" id="KW-1133">Transmembrane helix</keyword>
<dbReference type="SUPFAM" id="SSF48264">
    <property type="entry name" value="Cytochrome P450"/>
    <property type="match status" value="2"/>
</dbReference>
<dbReference type="Gene3D" id="1.10.630.10">
    <property type="entry name" value="Cytochrome P450"/>
    <property type="match status" value="4"/>
</dbReference>
<reference evidence="5" key="2">
    <citation type="journal article" date="2022" name="Hortic Res">
        <title>The genome of Dioscorea zingiberensis sheds light on the biosynthesis, origin and evolution of the medicinally important diosgenin saponins.</title>
        <authorList>
            <person name="Li Y."/>
            <person name="Tan C."/>
            <person name="Li Z."/>
            <person name="Guo J."/>
            <person name="Li S."/>
            <person name="Chen X."/>
            <person name="Wang C."/>
            <person name="Dai X."/>
            <person name="Yang H."/>
            <person name="Song W."/>
            <person name="Hou L."/>
            <person name="Xu J."/>
            <person name="Tong Z."/>
            <person name="Xu A."/>
            <person name="Yuan X."/>
            <person name="Wang W."/>
            <person name="Yang Q."/>
            <person name="Chen L."/>
            <person name="Sun Z."/>
            <person name="Wang K."/>
            <person name="Pan B."/>
            <person name="Chen J."/>
            <person name="Bao Y."/>
            <person name="Liu F."/>
            <person name="Qi X."/>
            <person name="Gang D.R."/>
            <person name="Wen J."/>
            <person name="Li J."/>
        </authorList>
    </citation>
    <scope>NUCLEOTIDE SEQUENCE</scope>
    <source>
        <strain evidence="5">Dzin_1.0</strain>
    </source>
</reference>
<evidence type="ECO:0000313" key="5">
    <source>
        <dbReference type="EMBL" id="KAJ0982829.1"/>
    </source>
</evidence>
<organism evidence="5 6">
    <name type="scientific">Dioscorea zingiberensis</name>
    <dbReference type="NCBI Taxonomy" id="325984"/>
    <lineage>
        <taxon>Eukaryota</taxon>
        <taxon>Viridiplantae</taxon>
        <taxon>Streptophyta</taxon>
        <taxon>Embryophyta</taxon>
        <taxon>Tracheophyta</taxon>
        <taxon>Spermatophyta</taxon>
        <taxon>Magnoliopsida</taxon>
        <taxon>Liliopsida</taxon>
        <taxon>Dioscoreales</taxon>
        <taxon>Dioscoreaceae</taxon>
        <taxon>Dioscorea</taxon>
    </lineage>
</organism>
<evidence type="ECO:0000256" key="4">
    <source>
        <dbReference type="SAM" id="Phobius"/>
    </source>
</evidence>
<accession>A0A9D5D1G0</accession>
<evidence type="ECO:0000313" key="6">
    <source>
        <dbReference type="Proteomes" id="UP001085076"/>
    </source>
</evidence>
<proteinExistence type="inferred from homology"/>
<keyword evidence="4" id="KW-0472">Membrane</keyword>
<keyword evidence="4" id="KW-0812">Transmembrane</keyword>
<dbReference type="GO" id="GO:0004497">
    <property type="term" value="F:monooxygenase activity"/>
    <property type="evidence" value="ECO:0007669"/>
    <property type="project" value="UniProtKB-KW"/>
</dbReference>
<comment type="similarity">
    <text evidence="3">Belongs to the cytochrome P450 family.</text>
</comment>
<evidence type="ECO:0000256" key="3">
    <source>
        <dbReference type="RuleBase" id="RU000461"/>
    </source>
</evidence>
<dbReference type="InterPro" id="IPR036396">
    <property type="entry name" value="Cyt_P450_sf"/>
</dbReference>
<dbReference type="GO" id="GO:0010268">
    <property type="term" value="P:brassinosteroid homeostasis"/>
    <property type="evidence" value="ECO:0007669"/>
    <property type="project" value="TreeGrafter"/>
</dbReference>
<dbReference type="GO" id="GO:0005506">
    <property type="term" value="F:iron ion binding"/>
    <property type="evidence" value="ECO:0007669"/>
    <property type="project" value="InterPro"/>
</dbReference>
<dbReference type="EMBL" id="JAGGNH010000002">
    <property type="protein sequence ID" value="KAJ0982829.1"/>
    <property type="molecule type" value="Genomic_DNA"/>
</dbReference>
<dbReference type="PANTHER" id="PTHR24286:SF12">
    <property type="entry name" value="CYTOCHROME P450 FAMILY PROTEIN, EXPRESSED"/>
    <property type="match status" value="1"/>
</dbReference>
<evidence type="ECO:0000256" key="1">
    <source>
        <dbReference type="ARBA" id="ARBA00022723"/>
    </source>
</evidence>
<sequence length="554" mass="62937">MPGVIPLIAQAIWYWNDILFSAIRLRRGTKLPPGYMGLPFLGETLTFLLYFKILRRPDDFINSKKRRYGDGVGMFRSHLFGSPTIITCAPGSNKFILQNCKDFHIRWPVPELIGLKSVVNVEGKQHERLRRFIINAVNQRNSLQKIAAAVQPPIVAALHSWAEKGIINALQEIKKEENIEMKKNMKGDYITMEEISKLKYTANVIEETIRMANVSPMVHRVATKDIYYKGLIPLLAQAIWYWNDILFSAIHLWRGTKLPPGYMGLPFFGETLTFLLYFKILRRPDDFIISKKRRYGDGVGMFRSHLFGSPTIITCAPGSNKFILQNCKDFHIRWPVPELIGLKSVVNVEGKQHERLRSFIINAVNQPNSLQKIAAAVQPPIVAALHSWAEKGIINALQETKKVTFENICKMFVSMDPQPLTESIDKRKLTKIFKEELAKRKLIHKKNEISSDESCDIMDGLMRLKDEEGKQLGDDEVVDNIVSLVLAGYVSTSLAIMWALYFISKSPHVFQKLKSPAKSGAFQGFGGGPRICAGNMLARLQLSVMLHHLSLKYK</sequence>
<gene>
    <name evidence="5" type="ORF">J5N97_011084</name>
</gene>
<keyword evidence="1 3" id="KW-0479">Metal-binding</keyword>
<name>A0A9D5D1G0_9LILI</name>
<dbReference type="GO" id="GO:0016125">
    <property type="term" value="P:sterol metabolic process"/>
    <property type="evidence" value="ECO:0007669"/>
    <property type="project" value="TreeGrafter"/>
</dbReference>
<dbReference type="PANTHER" id="PTHR24286">
    <property type="entry name" value="CYTOCHROME P450 26"/>
    <property type="match status" value="1"/>
</dbReference>
<dbReference type="InterPro" id="IPR017972">
    <property type="entry name" value="Cyt_P450_CS"/>
</dbReference>
<dbReference type="Pfam" id="PF00067">
    <property type="entry name" value="p450"/>
    <property type="match status" value="3"/>
</dbReference>
<dbReference type="GO" id="GO:0016705">
    <property type="term" value="F:oxidoreductase activity, acting on paired donors, with incorporation or reduction of molecular oxygen"/>
    <property type="evidence" value="ECO:0007669"/>
    <property type="project" value="InterPro"/>
</dbReference>
<keyword evidence="3" id="KW-0349">Heme</keyword>
<dbReference type="GO" id="GO:0020037">
    <property type="term" value="F:heme binding"/>
    <property type="evidence" value="ECO:0007669"/>
    <property type="project" value="InterPro"/>
</dbReference>
<keyword evidence="3" id="KW-0560">Oxidoreductase</keyword>
<dbReference type="InterPro" id="IPR001128">
    <property type="entry name" value="Cyt_P450"/>
</dbReference>
<dbReference type="PROSITE" id="PS00086">
    <property type="entry name" value="CYTOCHROME_P450"/>
    <property type="match status" value="1"/>
</dbReference>